<evidence type="ECO:0000313" key="3">
    <source>
        <dbReference type="Proteomes" id="UP001604277"/>
    </source>
</evidence>
<keyword evidence="3" id="KW-1185">Reference proteome</keyword>
<dbReference type="Proteomes" id="UP001604277">
    <property type="component" value="Unassembled WGS sequence"/>
</dbReference>
<sequence length="136" mass="15163">MTDGLEDNGEKCDEKAFGKEPADNSGASTTHDEFQEGCTLNSLREDNIVESCASEASEYLVAPMNIIFPNSYLITLIKPMNFDSPFQNGSLRVLHQSYLLTRIKCPKCFSCTDKGTTSCIYQNFPLMGSIWVQNPF</sequence>
<proteinExistence type="predicted"/>
<organism evidence="2 3">
    <name type="scientific">Forsythia ovata</name>
    <dbReference type="NCBI Taxonomy" id="205694"/>
    <lineage>
        <taxon>Eukaryota</taxon>
        <taxon>Viridiplantae</taxon>
        <taxon>Streptophyta</taxon>
        <taxon>Embryophyta</taxon>
        <taxon>Tracheophyta</taxon>
        <taxon>Spermatophyta</taxon>
        <taxon>Magnoliopsida</taxon>
        <taxon>eudicotyledons</taxon>
        <taxon>Gunneridae</taxon>
        <taxon>Pentapetalae</taxon>
        <taxon>asterids</taxon>
        <taxon>lamiids</taxon>
        <taxon>Lamiales</taxon>
        <taxon>Oleaceae</taxon>
        <taxon>Forsythieae</taxon>
        <taxon>Forsythia</taxon>
    </lineage>
</organism>
<reference evidence="3" key="1">
    <citation type="submission" date="2024-07" db="EMBL/GenBank/DDBJ databases">
        <title>Two chromosome-level genome assemblies of Korean endemic species Abeliophyllum distichum and Forsythia ovata (Oleaceae).</title>
        <authorList>
            <person name="Jang H."/>
        </authorList>
    </citation>
    <scope>NUCLEOTIDE SEQUENCE [LARGE SCALE GENOMIC DNA]</scope>
</reference>
<protein>
    <submittedName>
        <fullName evidence="2">Uncharacterized protein</fullName>
    </submittedName>
</protein>
<comment type="caution">
    <text evidence="2">The sequence shown here is derived from an EMBL/GenBank/DDBJ whole genome shotgun (WGS) entry which is preliminary data.</text>
</comment>
<feature type="region of interest" description="Disordered" evidence="1">
    <location>
        <begin position="1"/>
        <end position="33"/>
    </location>
</feature>
<evidence type="ECO:0000256" key="1">
    <source>
        <dbReference type="SAM" id="MobiDB-lite"/>
    </source>
</evidence>
<dbReference type="AlphaFoldDB" id="A0ABD1WBG6"/>
<name>A0ABD1WBG6_9LAMI</name>
<gene>
    <name evidence="2" type="ORF">Fot_16139</name>
</gene>
<evidence type="ECO:0000313" key="2">
    <source>
        <dbReference type="EMBL" id="KAL2546906.1"/>
    </source>
</evidence>
<feature type="compositionally biased region" description="Basic and acidic residues" evidence="1">
    <location>
        <begin position="8"/>
        <end position="22"/>
    </location>
</feature>
<accession>A0ABD1WBG6</accession>
<dbReference type="EMBL" id="JBFOLJ010000004">
    <property type="protein sequence ID" value="KAL2546906.1"/>
    <property type="molecule type" value="Genomic_DNA"/>
</dbReference>